<dbReference type="InterPro" id="IPR036388">
    <property type="entry name" value="WH-like_DNA-bd_sf"/>
</dbReference>
<proteinExistence type="predicted"/>
<feature type="domain" description="Transcription regulator PadR N-terminal" evidence="1">
    <location>
        <begin position="16"/>
        <end position="89"/>
    </location>
</feature>
<dbReference type="EMBL" id="FXUL01000003">
    <property type="protein sequence ID" value="SMP51192.1"/>
    <property type="molecule type" value="Genomic_DNA"/>
</dbReference>
<feature type="domain" description="Transcription regulator PadR C-terminal" evidence="2">
    <location>
        <begin position="105"/>
        <end position="183"/>
    </location>
</feature>
<gene>
    <name evidence="3" type="ORF">SAMN06295970_1031</name>
</gene>
<dbReference type="PANTHER" id="PTHR43252">
    <property type="entry name" value="TRANSCRIPTIONAL REGULATOR YQJI"/>
    <property type="match status" value="1"/>
</dbReference>
<evidence type="ECO:0000313" key="4">
    <source>
        <dbReference type="Proteomes" id="UP001158049"/>
    </source>
</evidence>
<keyword evidence="3" id="KW-0238">DNA-binding</keyword>
<sequence>MLPPVKIPGMSIQHALLTSLLEKPSTGYDLARRFDKSIGYFWHASHQQIYRELGRMAEAGWIEATDDNEAGKRRRRLYRVLPPGAAELARWVSTPETDGDPARSLLIKLRAEAVIGPHGLERELGQLMVEHRARLDTYREIEQRDFADGALSTAQKLQHAVLRAGIVAEEGWLAWAGEVLPVLRDR</sequence>
<dbReference type="GO" id="GO:0003677">
    <property type="term" value="F:DNA binding"/>
    <property type="evidence" value="ECO:0007669"/>
    <property type="project" value="UniProtKB-KW"/>
</dbReference>
<dbReference type="Proteomes" id="UP001158049">
    <property type="component" value="Unassembled WGS sequence"/>
</dbReference>
<evidence type="ECO:0000259" key="2">
    <source>
        <dbReference type="Pfam" id="PF10400"/>
    </source>
</evidence>
<dbReference type="SUPFAM" id="SSF46785">
    <property type="entry name" value="Winged helix' DNA-binding domain"/>
    <property type="match status" value="1"/>
</dbReference>
<dbReference type="Gene3D" id="1.10.10.10">
    <property type="entry name" value="Winged helix-like DNA-binding domain superfamily/Winged helix DNA-binding domain"/>
    <property type="match status" value="1"/>
</dbReference>
<dbReference type="Gene3D" id="6.10.140.190">
    <property type="match status" value="1"/>
</dbReference>
<dbReference type="Pfam" id="PF03551">
    <property type="entry name" value="PadR"/>
    <property type="match status" value="1"/>
</dbReference>
<comment type="caution">
    <text evidence="3">The sequence shown here is derived from an EMBL/GenBank/DDBJ whole genome shotgun (WGS) entry which is preliminary data.</text>
</comment>
<dbReference type="Pfam" id="PF10400">
    <property type="entry name" value="Vir_act_alpha_C"/>
    <property type="match status" value="1"/>
</dbReference>
<reference evidence="3 4" key="1">
    <citation type="submission" date="2017-05" db="EMBL/GenBank/DDBJ databases">
        <authorList>
            <person name="Varghese N."/>
            <person name="Submissions S."/>
        </authorList>
    </citation>
    <scope>NUCLEOTIDE SEQUENCE [LARGE SCALE GENOMIC DNA]</scope>
    <source>
        <strain evidence="3 4">DSM 26001</strain>
    </source>
</reference>
<evidence type="ECO:0000259" key="1">
    <source>
        <dbReference type="Pfam" id="PF03551"/>
    </source>
</evidence>
<accession>A0ABY1PXS2</accession>
<dbReference type="InterPro" id="IPR018309">
    <property type="entry name" value="Tscrpt_reg_PadR_C"/>
</dbReference>
<name>A0ABY1PXS2_9BURK</name>
<evidence type="ECO:0000313" key="3">
    <source>
        <dbReference type="EMBL" id="SMP51192.1"/>
    </source>
</evidence>
<organism evidence="3 4">
    <name type="scientific">Noviherbaspirillum suwonense</name>
    <dbReference type="NCBI Taxonomy" id="1224511"/>
    <lineage>
        <taxon>Bacteria</taxon>
        <taxon>Pseudomonadati</taxon>
        <taxon>Pseudomonadota</taxon>
        <taxon>Betaproteobacteria</taxon>
        <taxon>Burkholderiales</taxon>
        <taxon>Oxalobacteraceae</taxon>
        <taxon>Noviherbaspirillum</taxon>
    </lineage>
</organism>
<dbReference type="InterPro" id="IPR005149">
    <property type="entry name" value="Tscrpt_reg_PadR_N"/>
</dbReference>
<dbReference type="InterPro" id="IPR036390">
    <property type="entry name" value="WH_DNA-bd_sf"/>
</dbReference>
<dbReference type="PANTHER" id="PTHR43252:SF4">
    <property type="entry name" value="TRANSCRIPTIONAL REGULATORY PROTEIN"/>
    <property type="match status" value="1"/>
</dbReference>
<keyword evidence="4" id="KW-1185">Reference proteome</keyword>
<protein>
    <submittedName>
        <fullName evidence="3">DNA-binding transcriptional regulator, PadR family</fullName>
    </submittedName>
</protein>